<protein>
    <submittedName>
        <fullName evidence="3">Uncharacterized protein</fullName>
    </submittedName>
</protein>
<dbReference type="GO" id="GO:0005829">
    <property type="term" value="C:cytosol"/>
    <property type="evidence" value="ECO:0007669"/>
    <property type="project" value="TreeGrafter"/>
</dbReference>
<dbReference type="PANTHER" id="PTHR32054">
    <property type="entry name" value="HEAVY CHAIN, PUTATIVE, EXPRESSED-RELATED-RELATED"/>
    <property type="match status" value="1"/>
</dbReference>
<keyword evidence="2" id="KW-0175">Coiled coil</keyword>
<dbReference type="Proteomes" id="UP000639772">
    <property type="component" value="Unassembled WGS sequence"/>
</dbReference>
<accession>A0A835QI46</accession>
<dbReference type="EMBL" id="JADCNM010000008">
    <property type="protein sequence ID" value="KAG0470940.1"/>
    <property type="molecule type" value="Genomic_DNA"/>
</dbReference>
<proteinExistence type="inferred from homology"/>
<evidence type="ECO:0000313" key="4">
    <source>
        <dbReference type="Proteomes" id="UP000639772"/>
    </source>
</evidence>
<comment type="similarity">
    <text evidence="1">Belongs to the WEB family.</text>
</comment>
<dbReference type="GO" id="GO:0009904">
    <property type="term" value="P:chloroplast accumulation movement"/>
    <property type="evidence" value="ECO:0007669"/>
    <property type="project" value="TreeGrafter"/>
</dbReference>
<reference evidence="3 4" key="1">
    <citation type="journal article" date="2020" name="Nat. Food">
        <title>A phased Vanilla planifolia genome enables genetic improvement of flavour and production.</title>
        <authorList>
            <person name="Hasing T."/>
            <person name="Tang H."/>
            <person name="Brym M."/>
            <person name="Khazi F."/>
            <person name="Huang T."/>
            <person name="Chambers A.H."/>
        </authorList>
    </citation>
    <scope>NUCLEOTIDE SEQUENCE [LARGE SCALE GENOMIC DNA]</scope>
    <source>
        <tissue evidence="3">Leaf</tissue>
    </source>
</reference>
<dbReference type="AlphaFoldDB" id="A0A835QI46"/>
<name>A0A835QI46_VANPL</name>
<dbReference type="Pfam" id="PF05701">
    <property type="entry name" value="WEMBL"/>
    <property type="match status" value="1"/>
</dbReference>
<dbReference type="InterPro" id="IPR008545">
    <property type="entry name" value="Web"/>
</dbReference>
<organism evidence="3 4">
    <name type="scientific">Vanilla planifolia</name>
    <name type="common">Vanilla</name>
    <dbReference type="NCBI Taxonomy" id="51239"/>
    <lineage>
        <taxon>Eukaryota</taxon>
        <taxon>Viridiplantae</taxon>
        <taxon>Streptophyta</taxon>
        <taxon>Embryophyta</taxon>
        <taxon>Tracheophyta</taxon>
        <taxon>Spermatophyta</taxon>
        <taxon>Magnoliopsida</taxon>
        <taxon>Liliopsida</taxon>
        <taxon>Asparagales</taxon>
        <taxon>Orchidaceae</taxon>
        <taxon>Vanilloideae</taxon>
        <taxon>Vanilleae</taxon>
        <taxon>Vanilla</taxon>
    </lineage>
</organism>
<dbReference type="OrthoDB" id="649232at2759"/>
<sequence>MLEVERANQSKLELVAKIEVAEADLQTRKKFLDVALNHVEAANIGKLAVEEALRRWRAENAQKRRCIDNNAKFKNSYPGLQRRDPMMLDPSGLNLLIDDTCGLQHSLSNGEILSSKLGS</sequence>
<gene>
    <name evidence="3" type="ORF">HPP92_015486</name>
</gene>
<comment type="caution">
    <text evidence="3">The sequence shown here is derived from an EMBL/GenBank/DDBJ whole genome shotgun (WGS) entry which is preliminary data.</text>
</comment>
<evidence type="ECO:0000313" key="3">
    <source>
        <dbReference type="EMBL" id="KAG0470940.1"/>
    </source>
</evidence>
<dbReference type="GO" id="GO:0009903">
    <property type="term" value="P:chloroplast avoidance movement"/>
    <property type="evidence" value="ECO:0007669"/>
    <property type="project" value="TreeGrafter"/>
</dbReference>
<dbReference type="PANTHER" id="PTHR32054:SF4">
    <property type="entry name" value="OS07G0677900 PROTEIN"/>
    <property type="match status" value="1"/>
</dbReference>
<evidence type="ECO:0000256" key="1">
    <source>
        <dbReference type="ARBA" id="ARBA00005485"/>
    </source>
</evidence>
<evidence type="ECO:0000256" key="2">
    <source>
        <dbReference type="ARBA" id="ARBA00023054"/>
    </source>
</evidence>